<accession>A0A212JM20</accession>
<gene>
    <name evidence="1" type="ORF">KM92DES2_11363</name>
</gene>
<name>A0A212JM20_9BACT</name>
<evidence type="ECO:0000313" key="1">
    <source>
        <dbReference type="EMBL" id="SBW00476.1"/>
    </source>
</evidence>
<proteinExistence type="predicted"/>
<dbReference type="AlphaFoldDB" id="A0A212JM20"/>
<sequence>MCRVAEFFYICARIFIPCGGRLLGGFFQSGRRLPQSGADGALCIGVYEAMVRYQVIFYVQEQHVPIVRRFSFVPGIIAGRQGYGF</sequence>
<reference evidence="1" key="1">
    <citation type="submission" date="2016-04" db="EMBL/GenBank/DDBJ databases">
        <authorList>
            <person name="Evans L.H."/>
            <person name="Alamgir A."/>
            <person name="Owens N."/>
            <person name="Weber N.D."/>
            <person name="Virtaneva K."/>
            <person name="Barbian K."/>
            <person name="Babar A."/>
            <person name="Rosenke K."/>
        </authorList>
    </citation>
    <scope>NUCLEOTIDE SEQUENCE</scope>
    <source>
        <strain evidence="1">92-2</strain>
    </source>
</reference>
<protein>
    <submittedName>
        <fullName evidence="1">Uncharacterized protein</fullName>
    </submittedName>
</protein>
<organism evidence="1">
    <name type="scientific">uncultured Desulfovibrio sp</name>
    <dbReference type="NCBI Taxonomy" id="167968"/>
    <lineage>
        <taxon>Bacteria</taxon>
        <taxon>Pseudomonadati</taxon>
        <taxon>Thermodesulfobacteriota</taxon>
        <taxon>Desulfovibrionia</taxon>
        <taxon>Desulfovibrionales</taxon>
        <taxon>Desulfovibrionaceae</taxon>
        <taxon>Desulfovibrio</taxon>
        <taxon>environmental samples</taxon>
    </lineage>
</organism>
<dbReference type="EMBL" id="FLUP01000001">
    <property type="protein sequence ID" value="SBW00476.1"/>
    <property type="molecule type" value="Genomic_DNA"/>
</dbReference>